<gene>
    <name evidence="8" type="ORF">ASU33_16155</name>
</gene>
<dbReference type="InterPro" id="IPR036010">
    <property type="entry name" value="2Fe-2S_ferredoxin-like_sf"/>
</dbReference>
<dbReference type="GO" id="GO:0005829">
    <property type="term" value="C:cytosol"/>
    <property type="evidence" value="ECO:0007669"/>
    <property type="project" value="TreeGrafter"/>
</dbReference>
<dbReference type="GO" id="GO:0046872">
    <property type="term" value="F:metal ion binding"/>
    <property type="evidence" value="ECO:0007669"/>
    <property type="project" value="UniProtKB-KW"/>
</dbReference>
<comment type="cofactor">
    <cofactor evidence="6">
        <name>[2Fe-2S] cluster</name>
        <dbReference type="ChEBI" id="CHEBI:190135"/>
    </cofactor>
</comment>
<dbReference type="InterPro" id="IPR001055">
    <property type="entry name" value="Adrenodoxin-like"/>
</dbReference>
<evidence type="ECO:0000256" key="6">
    <source>
        <dbReference type="ARBA" id="ARBA00034078"/>
    </source>
</evidence>
<sequence length="124" mass="13376">MRTFAAAFVTAQDSVKAVNITFKFSDGQPEQTHVAAEGESVLDVALNNGIQLQHNCGGVCGCSTCHVYVLQGGDELPEISDKEEDFIDRAVNPRINSRLACQCVVQATSENLVIEVPPQDFLGH</sequence>
<keyword evidence="2" id="KW-0001">2Fe-2S</keyword>
<evidence type="ECO:0000256" key="1">
    <source>
        <dbReference type="ARBA" id="ARBA00010914"/>
    </source>
</evidence>
<dbReference type="EMBL" id="LNAL01000003">
    <property type="protein sequence ID" value="KUG09273.1"/>
    <property type="molecule type" value="Genomic_DNA"/>
</dbReference>
<keyword evidence="3" id="KW-0479">Metal-binding</keyword>
<dbReference type="GO" id="GO:0140647">
    <property type="term" value="P:P450-containing electron transport chain"/>
    <property type="evidence" value="ECO:0007669"/>
    <property type="project" value="InterPro"/>
</dbReference>
<dbReference type="CDD" id="cd00207">
    <property type="entry name" value="fer2"/>
    <property type="match status" value="1"/>
</dbReference>
<accession>A0A9X0HNF1</accession>
<protein>
    <submittedName>
        <fullName evidence="8">Ferredoxin</fullName>
    </submittedName>
</protein>
<keyword evidence="5" id="KW-0411">Iron-sulfur</keyword>
<evidence type="ECO:0000313" key="8">
    <source>
        <dbReference type="EMBL" id="KUG09273.1"/>
    </source>
</evidence>
<dbReference type="PROSITE" id="PS51085">
    <property type="entry name" value="2FE2S_FER_2"/>
    <property type="match status" value="1"/>
</dbReference>
<dbReference type="InterPro" id="IPR001041">
    <property type="entry name" value="2Fe-2S_ferredoxin-type"/>
</dbReference>
<dbReference type="AlphaFoldDB" id="A0A9X0HNF1"/>
<dbReference type="GO" id="GO:0051537">
    <property type="term" value="F:2 iron, 2 sulfur cluster binding"/>
    <property type="evidence" value="ECO:0007669"/>
    <property type="project" value="UniProtKB-KW"/>
</dbReference>
<comment type="caution">
    <text evidence="8">The sequence shown here is derived from an EMBL/GenBank/DDBJ whole genome shotgun (WGS) entry which is preliminary data.</text>
</comment>
<evidence type="ECO:0000256" key="2">
    <source>
        <dbReference type="ARBA" id="ARBA00022714"/>
    </source>
</evidence>
<dbReference type="PANTHER" id="PTHR23426">
    <property type="entry name" value="FERREDOXIN/ADRENODOXIN"/>
    <property type="match status" value="1"/>
</dbReference>
<dbReference type="Pfam" id="PF00111">
    <property type="entry name" value="Fer2"/>
    <property type="match status" value="1"/>
</dbReference>
<dbReference type="SUPFAM" id="SSF54292">
    <property type="entry name" value="2Fe-2S ferredoxin-like"/>
    <property type="match status" value="1"/>
</dbReference>
<dbReference type="InterPro" id="IPR012675">
    <property type="entry name" value="Beta-grasp_dom_sf"/>
</dbReference>
<keyword evidence="9" id="KW-1185">Reference proteome</keyword>
<dbReference type="PANTHER" id="PTHR23426:SF65">
    <property type="entry name" value="FERREDOXIN-2, MITOCHONDRIAL"/>
    <property type="match status" value="1"/>
</dbReference>
<evidence type="ECO:0000256" key="4">
    <source>
        <dbReference type="ARBA" id="ARBA00023004"/>
    </source>
</evidence>
<dbReference type="PRINTS" id="PR00355">
    <property type="entry name" value="ADRENODOXIN"/>
</dbReference>
<dbReference type="Proteomes" id="UP000054223">
    <property type="component" value="Unassembled WGS sequence"/>
</dbReference>
<reference evidence="8 9" key="1">
    <citation type="submission" date="2015-11" db="EMBL/GenBank/DDBJ databases">
        <title>Solirubrum puertoriconensis gen. nov. an environmental bacteria isolated in Puerto Rico.</title>
        <authorList>
            <person name="Cuebas-Irizarry M.F."/>
            <person name="Montalvo-Rodriguez R."/>
        </authorList>
    </citation>
    <scope>NUCLEOTIDE SEQUENCE [LARGE SCALE GENOMIC DNA]</scope>
    <source>
        <strain evidence="8 9">MC1A</strain>
    </source>
</reference>
<evidence type="ECO:0000256" key="3">
    <source>
        <dbReference type="ARBA" id="ARBA00022723"/>
    </source>
</evidence>
<dbReference type="GO" id="GO:0009055">
    <property type="term" value="F:electron transfer activity"/>
    <property type="evidence" value="ECO:0007669"/>
    <property type="project" value="TreeGrafter"/>
</dbReference>
<evidence type="ECO:0000313" key="9">
    <source>
        <dbReference type="Proteomes" id="UP000054223"/>
    </source>
</evidence>
<dbReference type="Gene3D" id="3.10.20.30">
    <property type="match status" value="1"/>
</dbReference>
<feature type="domain" description="2Fe-2S ferredoxin-type" evidence="7">
    <location>
        <begin position="18"/>
        <end position="120"/>
    </location>
</feature>
<evidence type="ECO:0000259" key="7">
    <source>
        <dbReference type="PROSITE" id="PS51085"/>
    </source>
</evidence>
<name>A0A9X0HNF1_SOLP1</name>
<organism evidence="8 9">
    <name type="scientific">Solirubrum puertoriconensis</name>
    <dbReference type="NCBI Taxonomy" id="1751427"/>
    <lineage>
        <taxon>Bacteria</taxon>
        <taxon>Pseudomonadati</taxon>
        <taxon>Bacteroidota</taxon>
        <taxon>Cytophagia</taxon>
        <taxon>Cytophagales</taxon>
    </lineage>
</organism>
<evidence type="ECO:0000256" key="5">
    <source>
        <dbReference type="ARBA" id="ARBA00023014"/>
    </source>
</evidence>
<proteinExistence type="inferred from homology"/>
<keyword evidence="4" id="KW-0408">Iron</keyword>
<comment type="similarity">
    <text evidence="1">Belongs to the adrenodoxin/putidaredoxin family.</text>
</comment>